<keyword evidence="8" id="KW-1185">Reference proteome</keyword>
<dbReference type="EMBL" id="JBFBVU010000030">
    <property type="protein sequence ID" value="MEV8468481.1"/>
    <property type="molecule type" value="Genomic_DNA"/>
</dbReference>
<dbReference type="InterPro" id="IPR012556">
    <property type="entry name" value="Entericidin"/>
</dbReference>
<keyword evidence="4" id="KW-0472">Membrane</keyword>
<evidence type="ECO:0000313" key="7">
    <source>
        <dbReference type="EMBL" id="MEV8468481.1"/>
    </source>
</evidence>
<comment type="similarity">
    <text evidence="1">Belongs to the EcnA/EcnB lipoprotein family.</text>
</comment>
<accession>A0ABV3LA88</accession>
<evidence type="ECO:0000256" key="6">
    <source>
        <dbReference type="ARBA" id="ARBA00023288"/>
    </source>
</evidence>
<organism evidence="7 8">
    <name type="scientific">Meridianimarinicoccus marinus</name>
    <dbReference type="NCBI Taxonomy" id="3231483"/>
    <lineage>
        <taxon>Bacteria</taxon>
        <taxon>Pseudomonadati</taxon>
        <taxon>Pseudomonadota</taxon>
        <taxon>Alphaproteobacteria</taxon>
        <taxon>Rhodobacterales</taxon>
        <taxon>Paracoccaceae</taxon>
        <taxon>Meridianimarinicoccus</taxon>
    </lineage>
</organism>
<evidence type="ECO:0000313" key="8">
    <source>
        <dbReference type="Proteomes" id="UP001553161"/>
    </source>
</evidence>
<keyword evidence="2" id="KW-1003">Cell membrane</keyword>
<dbReference type="Proteomes" id="UP001553161">
    <property type="component" value="Unassembled WGS sequence"/>
</dbReference>
<name>A0ABV3LA88_9RHOB</name>
<dbReference type="RefSeq" id="WP_366194434.1">
    <property type="nucleotide sequence ID" value="NZ_JBFBVU010000030.1"/>
</dbReference>
<evidence type="ECO:0000256" key="2">
    <source>
        <dbReference type="ARBA" id="ARBA00022475"/>
    </source>
</evidence>
<comment type="caution">
    <text evidence="7">The sequence shown here is derived from an EMBL/GenBank/DDBJ whole genome shotgun (WGS) entry which is preliminary data.</text>
</comment>
<proteinExistence type="inferred from homology"/>
<dbReference type="PROSITE" id="PS51257">
    <property type="entry name" value="PROKAR_LIPOPROTEIN"/>
    <property type="match status" value="1"/>
</dbReference>
<keyword evidence="3" id="KW-0732">Signal</keyword>
<evidence type="ECO:0000256" key="5">
    <source>
        <dbReference type="ARBA" id="ARBA00023139"/>
    </source>
</evidence>
<keyword evidence="5" id="KW-0564">Palmitate</keyword>
<reference evidence="7 8" key="1">
    <citation type="submission" date="2024-07" db="EMBL/GenBank/DDBJ databases">
        <authorList>
            <person name="Kang M."/>
        </authorList>
    </citation>
    <scope>NUCLEOTIDE SEQUENCE [LARGE SCALE GENOMIC DNA]</scope>
    <source>
        <strain evidence="7 8">DFM31</strain>
    </source>
</reference>
<evidence type="ECO:0000256" key="3">
    <source>
        <dbReference type="ARBA" id="ARBA00022729"/>
    </source>
</evidence>
<evidence type="ECO:0000256" key="1">
    <source>
        <dbReference type="ARBA" id="ARBA00010296"/>
    </source>
</evidence>
<gene>
    <name evidence="7" type="ORF">AB0T83_17025</name>
</gene>
<dbReference type="Pfam" id="PF08085">
    <property type="entry name" value="Entericidin"/>
    <property type="match status" value="1"/>
</dbReference>
<evidence type="ECO:0000256" key="4">
    <source>
        <dbReference type="ARBA" id="ARBA00023136"/>
    </source>
</evidence>
<protein>
    <submittedName>
        <fullName evidence="7">Entericidin A/B family lipoprotein</fullName>
    </submittedName>
</protein>
<sequence>MRILALIAALVTLTACNTVEGVGKDLQASGQAIEKAAK</sequence>
<keyword evidence="6 7" id="KW-0449">Lipoprotein</keyword>